<dbReference type="AlphaFoldDB" id="A0A1Z1R2Q3"/>
<accession>A0A1Z1R2Q3</accession>
<reference evidence="2" key="2">
    <citation type="submission" date="2016-10" db="EMBL/GenBank/DDBJ databases">
        <authorList>
            <person name="Varghese N."/>
        </authorList>
    </citation>
    <scope>NUCLEOTIDE SEQUENCE</scope>
    <source>
        <strain evidence="2">CIW4</strain>
    </source>
</reference>
<protein>
    <submittedName>
        <fullName evidence="2">Estrella</fullName>
    </submittedName>
</protein>
<feature type="signal peptide" evidence="1">
    <location>
        <begin position="1"/>
        <end position="20"/>
    </location>
</feature>
<keyword evidence="1" id="KW-0732">Signal</keyword>
<proteinExistence type="evidence at transcript level"/>
<evidence type="ECO:0000256" key="1">
    <source>
        <dbReference type="SAM" id="SignalP"/>
    </source>
</evidence>
<sequence>MLRILAKIFTLGLILATCGAVSKLNRLNLVQVNISNIIYKQLMTTKDNVLAASPLAILDVNLLKKHKCYKNIRTNSWSFMMPIIFWDDSYMTNVANSIQKMSKLKNFVSEKPFILPPSGFRSYRLNWRRDLNDVFNNPIRIDSSWYPANIDYVLPKWQNFLIEFVSDQNYTGLCVETKNRLLNESFQSFEFVIEFARNVRKTNNIQEVVIKIKDIQTVKMFNESGCDMGQSSRCTVSSDYAEKWAYDVSVEIMKNVSSNSLSLQSDIYEKVLQYLCKDKVPIESVGVKRLKKIDKDELACQIPQNMTQTNRCENRYYYGSYRYECLNYGENVVTKLLLNDAYSEVSQFSIPITKL</sequence>
<dbReference type="EMBL" id="KY024338">
    <property type="protein sequence ID" value="ARX11413.1"/>
    <property type="molecule type" value="mRNA"/>
</dbReference>
<organism evidence="2">
    <name type="scientific">Schmidtea mediterranea</name>
    <name type="common">Freshwater planarian flatworm</name>
    <dbReference type="NCBI Taxonomy" id="79327"/>
    <lineage>
        <taxon>Eukaryota</taxon>
        <taxon>Metazoa</taxon>
        <taxon>Spiralia</taxon>
        <taxon>Lophotrochozoa</taxon>
        <taxon>Platyhelminthes</taxon>
        <taxon>Rhabditophora</taxon>
        <taxon>Seriata</taxon>
        <taxon>Tricladida</taxon>
        <taxon>Continenticola</taxon>
        <taxon>Geoplanoidea</taxon>
        <taxon>Dugesiidae</taxon>
        <taxon>Schmidtea</taxon>
    </lineage>
</organism>
<reference evidence="2" key="1">
    <citation type="journal article" date="2016" name="Elife">
        <title>A functional genomics screen in planarians reveals regulators of whole-brain regeneration.</title>
        <authorList>
            <person name="Roberts-Galbraith RH"/>
            <person name="Brubacher JL Newmark.PA."/>
        </authorList>
    </citation>
    <scope>NUCLEOTIDE SEQUENCE</scope>
    <source>
        <strain evidence="2">CIW4</strain>
    </source>
</reference>
<feature type="chain" id="PRO_5012983816" evidence="1">
    <location>
        <begin position="21"/>
        <end position="355"/>
    </location>
</feature>
<evidence type="ECO:0000313" key="2">
    <source>
        <dbReference type="EMBL" id="ARX11413.1"/>
    </source>
</evidence>
<name>A0A1Z1R2Q3_SCHMD</name>